<dbReference type="EMBL" id="KV454300">
    <property type="protein sequence ID" value="ODQ70462.1"/>
    <property type="molecule type" value="Genomic_DNA"/>
</dbReference>
<keyword evidence="2" id="KW-0472">Membrane</keyword>
<dbReference type="Proteomes" id="UP000094385">
    <property type="component" value="Unassembled WGS sequence"/>
</dbReference>
<reference evidence="3 4" key="1">
    <citation type="journal article" date="2016" name="Proc. Natl. Acad. Sci. U.S.A.">
        <title>Comparative genomics of biotechnologically important yeasts.</title>
        <authorList>
            <person name="Riley R."/>
            <person name="Haridas S."/>
            <person name="Wolfe K.H."/>
            <person name="Lopes M.R."/>
            <person name="Hittinger C.T."/>
            <person name="Goeker M."/>
            <person name="Salamov A.A."/>
            <person name="Wisecaver J.H."/>
            <person name="Long T.M."/>
            <person name="Calvey C.H."/>
            <person name="Aerts A.L."/>
            <person name="Barry K.W."/>
            <person name="Choi C."/>
            <person name="Clum A."/>
            <person name="Coughlan A.Y."/>
            <person name="Deshpande S."/>
            <person name="Douglass A.P."/>
            <person name="Hanson S.J."/>
            <person name="Klenk H.-P."/>
            <person name="LaButti K.M."/>
            <person name="Lapidus A."/>
            <person name="Lindquist E.A."/>
            <person name="Lipzen A.M."/>
            <person name="Meier-Kolthoff J.P."/>
            <person name="Ohm R.A."/>
            <person name="Otillar R.P."/>
            <person name="Pangilinan J.L."/>
            <person name="Peng Y."/>
            <person name="Rokas A."/>
            <person name="Rosa C.A."/>
            <person name="Scheuner C."/>
            <person name="Sibirny A.A."/>
            <person name="Slot J.C."/>
            <person name="Stielow J.B."/>
            <person name="Sun H."/>
            <person name="Kurtzman C.P."/>
            <person name="Blackwell M."/>
            <person name="Grigoriev I.V."/>
            <person name="Jeffries T.W."/>
        </authorList>
    </citation>
    <scope>NUCLEOTIDE SEQUENCE [LARGE SCALE GENOMIC DNA]</scope>
    <source>
        <strain evidence="3 4">NRRL Y-11557</strain>
    </source>
</reference>
<evidence type="ECO:0000256" key="1">
    <source>
        <dbReference type="SAM" id="MobiDB-lite"/>
    </source>
</evidence>
<evidence type="ECO:0000313" key="3">
    <source>
        <dbReference type="EMBL" id="ODQ70462.1"/>
    </source>
</evidence>
<gene>
    <name evidence="3" type="ORF">LIPSTDRAFT_65559</name>
</gene>
<keyword evidence="2" id="KW-0812">Transmembrane</keyword>
<name>A0A1E3PZX2_LIPST</name>
<accession>A0A1E3PZX2</accession>
<protein>
    <submittedName>
        <fullName evidence="3">Uncharacterized protein</fullName>
    </submittedName>
</protein>
<feature type="compositionally biased region" description="Low complexity" evidence="1">
    <location>
        <begin position="96"/>
        <end position="123"/>
    </location>
</feature>
<feature type="compositionally biased region" description="Basic and acidic residues" evidence="1">
    <location>
        <begin position="125"/>
        <end position="153"/>
    </location>
</feature>
<dbReference type="AlphaFoldDB" id="A0A1E3PZX2"/>
<organism evidence="3 4">
    <name type="scientific">Lipomyces starkeyi NRRL Y-11557</name>
    <dbReference type="NCBI Taxonomy" id="675824"/>
    <lineage>
        <taxon>Eukaryota</taxon>
        <taxon>Fungi</taxon>
        <taxon>Dikarya</taxon>
        <taxon>Ascomycota</taxon>
        <taxon>Saccharomycotina</taxon>
        <taxon>Lipomycetes</taxon>
        <taxon>Lipomycetales</taxon>
        <taxon>Lipomycetaceae</taxon>
        <taxon>Lipomyces</taxon>
    </lineage>
</organism>
<keyword evidence="2" id="KW-1133">Transmembrane helix</keyword>
<keyword evidence="4" id="KW-1185">Reference proteome</keyword>
<feature type="transmembrane region" description="Helical" evidence="2">
    <location>
        <begin position="47"/>
        <end position="69"/>
    </location>
</feature>
<sequence>MVPDSVDERILEEHLLRDKFYNVDYTSMSSSVTSRSTSSSIHAKLGYFYDFFVFVLIFLLAGAALYVVLRAIVLVRRKYQAGSTLLPFSASTPVKSGSASFPSSAAASPSLSSPLSSFFGNGSANKEKSAGKQGNHFDKLISKMQGEERLRQD</sequence>
<feature type="region of interest" description="Disordered" evidence="1">
    <location>
        <begin position="88"/>
        <end position="153"/>
    </location>
</feature>
<proteinExistence type="predicted"/>
<evidence type="ECO:0000313" key="4">
    <source>
        <dbReference type="Proteomes" id="UP000094385"/>
    </source>
</evidence>
<evidence type="ECO:0000256" key="2">
    <source>
        <dbReference type="SAM" id="Phobius"/>
    </source>
</evidence>